<dbReference type="SUPFAM" id="SSF50494">
    <property type="entry name" value="Trypsin-like serine proteases"/>
    <property type="match status" value="1"/>
</dbReference>
<dbReference type="InterPro" id="IPR043504">
    <property type="entry name" value="Peptidase_S1_PA_chymotrypsin"/>
</dbReference>
<sequence length="295" mass="33031">MLVAISSSVRTAMLFSAGLLPIVVWSCFFIREASPFECGNSRAYGGAHLHEYISDKDLAFPWTVAITRSYKKYVCLGSVVHELSAKGLERNGSRIILTAGSCFRSSKRKAWKKPRNFRVIAGIQRYSKFSRRGYKGYPSHIRVSLFKTGGNGQLWDGVAAVFLKKPLMFNKFVVPVCAASPRLVLGSYDKCYVTHYHKGRLVEETISLVSPSVYDFGRFPELSRIGGLCASYQRTKGKKYLGAPLVCIYQGRAYQYGIYLSDLLVKNNLDVVTNTFHYFAPLSPYMRGSGPHLPT</sequence>
<keyword evidence="5" id="KW-1185">Reference proteome</keyword>
<gene>
    <name evidence="4" type="ORF">M513_13903</name>
</gene>
<feature type="non-terminal residue" evidence="4">
    <location>
        <position position="295"/>
    </location>
</feature>
<evidence type="ECO:0000256" key="1">
    <source>
        <dbReference type="ARBA" id="ARBA00023157"/>
    </source>
</evidence>
<keyword evidence="2" id="KW-1133">Transmembrane helix</keyword>
<name>A0A085LJS4_9BILA</name>
<reference evidence="4 5" key="1">
    <citation type="journal article" date="2014" name="Nat. Genet.">
        <title>Genome and transcriptome of the porcine whipworm Trichuris suis.</title>
        <authorList>
            <person name="Jex A.R."/>
            <person name="Nejsum P."/>
            <person name="Schwarz E.M."/>
            <person name="Hu L."/>
            <person name="Young N.D."/>
            <person name="Hall R.S."/>
            <person name="Korhonen P.K."/>
            <person name="Liao S."/>
            <person name="Thamsborg S."/>
            <person name="Xia J."/>
            <person name="Xu P."/>
            <person name="Wang S."/>
            <person name="Scheerlinck J.P."/>
            <person name="Hofmann A."/>
            <person name="Sternberg P.W."/>
            <person name="Wang J."/>
            <person name="Gasser R.B."/>
        </authorList>
    </citation>
    <scope>NUCLEOTIDE SEQUENCE [LARGE SCALE GENOMIC DNA]</scope>
    <source>
        <strain evidence="4">DCEP-RM93M</strain>
    </source>
</reference>
<dbReference type="InterPro" id="IPR009003">
    <property type="entry name" value="Peptidase_S1_PA"/>
</dbReference>
<dbReference type="GO" id="GO:0004252">
    <property type="term" value="F:serine-type endopeptidase activity"/>
    <property type="evidence" value="ECO:0007669"/>
    <property type="project" value="InterPro"/>
</dbReference>
<proteinExistence type="predicted"/>
<dbReference type="PANTHER" id="PTHR24250:SF27">
    <property type="entry name" value="ELASTASE 2 LIKE"/>
    <property type="match status" value="1"/>
</dbReference>
<keyword evidence="2" id="KW-0812">Transmembrane</keyword>
<evidence type="ECO:0000259" key="3">
    <source>
        <dbReference type="Pfam" id="PF00089"/>
    </source>
</evidence>
<accession>A0A085LJS4</accession>
<evidence type="ECO:0000313" key="5">
    <source>
        <dbReference type="Proteomes" id="UP000030764"/>
    </source>
</evidence>
<dbReference type="Pfam" id="PF00089">
    <property type="entry name" value="Trypsin"/>
    <property type="match status" value="1"/>
</dbReference>
<dbReference type="AlphaFoldDB" id="A0A085LJS4"/>
<feature type="domain" description="Peptidase S1" evidence="3">
    <location>
        <begin position="58"/>
        <end position="203"/>
    </location>
</feature>
<dbReference type="InterPro" id="IPR001254">
    <property type="entry name" value="Trypsin_dom"/>
</dbReference>
<dbReference type="PANTHER" id="PTHR24250">
    <property type="entry name" value="CHYMOTRYPSIN-RELATED"/>
    <property type="match status" value="1"/>
</dbReference>
<evidence type="ECO:0000313" key="4">
    <source>
        <dbReference type="EMBL" id="KFD45220.1"/>
    </source>
</evidence>
<evidence type="ECO:0000256" key="2">
    <source>
        <dbReference type="SAM" id="Phobius"/>
    </source>
</evidence>
<organism evidence="4 5">
    <name type="scientific">Trichuris suis</name>
    <name type="common">pig whipworm</name>
    <dbReference type="NCBI Taxonomy" id="68888"/>
    <lineage>
        <taxon>Eukaryota</taxon>
        <taxon>Metazoa</taxon>
        <taxon>Ecdysozoa</taxon>
        <taxon>Nematoda</taxon>
        <taxon>Enoplea</taxon>
        <taxon>Dorylaimia</taxon>
        <taxon>Trichinellida</taxon>
        <taxon>Trichuridae</taxon>
        <taxon>Trichuris</taxon>
    </lineage>
</organism>
<dbReference type="Proteomes" id="UP000030764">
    <property type="component" value="Unassembled WGS sequence"/>
</dbReference>
<keyword evidence="2" id="KW-0472">Membrane</keyword>
<feature type="transmembrane region" description="Helical" evidence="2">
    <location>
        <begin position="12"/>
        <end position="31"/>
    </location>
</feature>
<protein>
    <recommendedName>
        <fullName evidence="3">Peptidase S1 domain-containing protein</fullName>
    </recommendedName>
</protein>
<dbReference type="Gene3D" id="2.40.10.10">
    <property type="entry name" value="Trypsin-like serine proteases"/>
    <property type="match status" value="1"/>
</dbReference>
<keyword evidence="1" id="KW-1015">Disulfide bond</keyword>
<dbReference type="EMBL" id="KL363633">
    <property type="protein sequence ID" value="KFD45220.1"/>
    <property type="molecule type" value="Genomic_DNA"/>
</dbReference>
<dbReference type="GO" id="GO:0006508">
    <property type="term" value="P:proteolysis"/>
    <property type="evidence" value="ECO:0007669"/>
    <property type="project" value="InterPro"/>
</dbReference>